<proteinExistence type="predicted"/>
<accession>A0AAD7V1T8</accession>
<comment type="caution">
    <text evidence="1">The sequence shown here is derived from an EMBL/GenBank/DDBJ whole genome shotgun (WGS) entry which is preliminary data.</text>
</comment>
<reference evidence="1 2" key="1">
    <citation type="submission" date="2023-03" db="EMBL/GenBank/DDBJ databases">
        <title>Genome sequence of Lichtheimia ornata CBS 291.66.</title>
        <authorList>
            <person name="Mohabir J.T."/>
            <person name="Shea T.P."/>
            <person name="Kurbessoian T."/>
            <person name="Berby B."/>
            <person name="Fontaine J."/>
            <person name="Livny J."/>
            <person name="Gnirke A."/>
            <person name="Stajich J.E."/>
            <person name="Cuomo C.A."/>
        </authorList>
    </citation>
    <scope>NUCLEOTIDE SEQUENCE [LARGE SCALE GENOMIC DNA]</scope>
    <source>
        <strain evidence="1">CBS 291.66</strain>
    </source>
</reference>
<dbReference type="AlphaFoldDB" id="A0AAD7V1T8"/>
<name>A0AAD7V1T8_9FUNG</name>
<evidence type="ECO:0000313" key="2">
    <source>
        <dbReference type="Proteomes" id="UP001234581"/>
    </source>
</evidence>
<evidence type="ECO:0000313" key="1">
    <source>
        <dbReference type="EMBL" id="KAJ8657224.1"/>
    </source>
</evidence>
<dbReference type="GeneID" id="83214449"/>
<organism evidence="1 2">
    <name type="scientific">Lichtheimia ornata</name>
    <dbReference type="NCBI Taxonomy" id="688661"/>
    <lineage>
        <taxon>Eukaryota</taxon>
        <taxon>Fungi</taxon>
        <taxon>Fungi incertae sedis</taxon>
        <taxon>Mucoromycota</taxon>
        <taxon>Mucoromycotina</taxon>
        <taxon>Mucoromycetes</taxon>
        <taxon>Mucorales</taxon>
        <taxon>Lichtheimiaceae</taxon>
        <taxon>Lichtheimia</taxon>
    </lineage>
</organism>
<dbReference type="Proteomes" id="UP001234581">
    <property type="component" value="Unassembled WGS sequence"/>
</dbReference>
<keyword evidence="2" id="KW-1185">Reference proteome</keyword>
<protein>
    <submittedName>
        <fullName evidence="1">Uncharacterized protein</fullName>
    </submittedName>
</protein>
<dbReference type="RefSeq" id="XP_058342137.1">
    <property type="nucleotide sequence ID" value="XM_058487060.1"/>
</dbReference>
<sequence>MASPWRVQPITSPAFLDTSPALVQSSTTIKRADFVPAVAIAMFLLHCLKQHSQPCHSTTTHALAYSSATTTIAAFLPPVAIIKVFGPLSQNSVLYLQQLALQSFLREQQIPIE</sequence>
<dbReference type="EMBL" id="JARTCD010000033">
    <property type="protein sequence ID" value="KAJ8657224.1"/>
    <property type="molecule type" value="Genomic_DNA"/>
</dbReference>
<gene>
    <name evidence="1" type="ORF">O0I10_007040</name>
</gene>